<dbReference type="AlphaFoldDB" id="A0A834YET5"/>
<keyword evidence="2" id="KW-1185">Reference proteome</keyword>
<name>A0A834YET5_TETSI</name>
<protein>
    <submittedName>
        <fullName evidence="1">Uncharacterized protein</fullName>
    </submittedName>
</protein>
<evidence type="ECO:0000313" key="2">
    <source>
        <dbReference type="Proteomes" id="UP000655225"/>
    </source>
</evidence>
<reference evidence="1 2" key="1">
    <citation type="submission" date="2020-04" db="EMBL/GenBank/DDBJ databases">
        <title>Plant Genome Project.</title>
        <authorList>
            <person name="Zhang R.-G."/>
        </authorList>
    </citation>
    <scope>NUCLEOTIDE SEQUENCE [LARGE SCALE GENOMIC DNA]</scope>
    <source>
        <strain evidence="1">YNK0</strain>
        <tissue evidence="1">Leaf</tissue>
    </source>
</reference>
<proteinExistence type="predicted"/>
<dbReference type="EMBL" id="JABCRI010000024">
    <property type="protein sequence ID" value="KAF8377940.1"/>
    <property type="molecule type" value="Genomic_DNA"/>
</dbReference>
<evidence type="ECO:0000313" key="1">
    <source>
        <dbReference type="EMBL" id="KAF8377940.1"/>
    </source>
</evidence>
<gene>
    <name evidence="1" type="ORF">HHK36_031329</name>
</gene>
<accession>A0A834YET5</accession>
<sequence length="247" mass="27532">MASLCRSAAMAAAKSVGTRSAKILLSKTLSPKSMASTRTASRKHGVPHAASQRHCFCSSEVHYRRRLKLLELAFSRSGKEKKQLSVAILLKLLQCSSAVARVIDIVTGVVRTSKPAVEEIFYLGYASMKLTVLGPYGGISSTCCSVPDKPEMCANGFLDQMARGVLHSRSIEGVSFVNLQLFWASRGWRKPSVMMDLTNLTTNGMRAIPPETRMSKERDNLMHLFLDFWNTRSCVSRVMRERERERL</sequence>
<dbReference type="Proteomes" id="UP000655225">
    <property type="component" value="Unassembled WGS sequence"/>
</dbReference>
<comment type="caution">
    <text evidence="1">The sequence shown here is derived from an EMBL/GenBank/DDBJ whole genome shotgun (WGS) entry which is preliminary data.</text>
</comment>
<organism evidence="1 2">
    <name type="scientific">Tetracentron sinense</name>
    <name type="common">Spur-leaf</name>
    <dbReference type="NCBI Taxonomy" id="13715"/>
    <lineage>
        <taxon>Eukaryota</taxon>
        <taxon>Viridiplantae</taxon>
        <taxon>Streptophyta</taxon>
        <taxon>Embryophyta</taxon>
        <taxon>Tracheophyta</taxon>
        <taxon>Spermatophyta</taxon>
        <taxon>Magnoliopsida</taxon>
        <taxon>Trochodendrales</taxon>
        <taxon>Trochodendraceae</taxon>
        <taxon>Tetracentron</taxon>
    </lineage>
</organism>